<accession>A0ABT9KFZ9</accession>
<dbReference type="InterPro" id="IPR000150">
    <property type="entry name" value="Cof"/>
</dbReference>
<evidence type="ECO:0000313" key="1">
    <source>
        <dbReference type="EMBL" id="MDP9500066.1"/>
    </source>
</evidence>
<dbReference type="NCBIfam" id="TIGR01484">
    <property type="entry name" value="HAD-SF-IIB"/>
    <property type="match status" value="1"/>
</dbReference>
<dbReference type="SFLD" id="SFLDG01140">
    <property type="entry name" value="C2.B:_Phosphomannomutase_and_P"/>
    <property type="match status" value="1"/>
</dbReference>
<dbReference type="PROSITE" id="PS01229">
    <property type="entry name" value="COF_2"/>
    <property type="match status" value="1"/>
</dbReference>
<dbReference type="Proteomes" id="UP001224083">
    <property type="component" value="Unassembled WGS sequence"/>
</dbReference>
<dbReference type="SFLD" id="SFLDS00003">
    <property type="entry name" value="Haloacid_Dehalogenase"/>
    <property type="match status" value="1"/>
</dbReference>
<name>A0ABT9KFZ9_9PAST</name>
<dbReference type="GO" id="GO:0033883">
    <property type="term" value="F:pyridoxal phosphatase activity"/>
    <property type="evidence" value="ECO:0007669"/>
    <property type="project" value="UniProtKB-EC"/>
</dbReference>
<dbReference type="InterPro" id="IPR036412">
    <property type="entry name" value="HAD-like_sf"/>
</dbReference>
<dbReference type="Gene3D" id="3.30.1240.10">
    <property type="match status" value="1"/>
</dbReference>
<dbReference type="EC" id="3.1.3.74" evidence="1"/>
<dbReference type="PANTHER" id="PTHR10000:SF58">
    <property type="entry name" value="PYRIDOXAL PHOSPHATE PHOSPHATASE YBHA"/>
    <property type="match status" value="1"/>
</dbReference>
<dbReference type="Gene3D" id="3.40.50.1000">
    <property type="entry name" value="HAD superfamily/HAD-like"/>
    <property type="match status" value="1"/>
</dbReference>
<proteinExistence type="predicted"/>
<comment type="caution">
    <text evidence="1">The sequence shown here is derived from an EMBL/GenBank/DDBJ whole genome shotgun (WGS) entry which is preliminary data.</text>
</comment>
<dbReference type="NCBIfam" id="TIGR00099">
    <property type="entry name" value="Cof-subfamily"/>
    <property type="match status" value="1"/>
</dbReference>
<dbReference type="InterPro" id="IPR023214">
    <property type="entry name" value="HAD_sf"/>
</dbReference>
<sequence length="284" mass="31728">MKYQVIAFDLDGTLLNSQGQILPASKEIIQHCIDKGLKVILVTGRHHTAAYPYYHELNLTTPMICCNGTYLYQPQTDQVLSANPLSLLQAKTVVKLAEKYGLHLLMYSRDAMNYAVLNEHMRKFSQWVQHCPPAVRPHLCQVSDFHALLDDNETIWKFVISHPERDTMLKAVQALPPHEFSCEWSWVDRVDIANAGNTKGARLLELLNAWHIAPQQVIAFGDNHNDTSMLTAVGLGVAMGNAENEVKQQADLITLTNDENGIASVLSTVLDESPCNNQELKSAL</sequence>
<dbReference type="PANTHER" id="PTHR10000">
    <property type="entry name" value="PHOSPHOSERINE PHOSPHATASE"/>
    <property type="match status" value="1"/>
</dbReference>
<protein>
    <submittedName>
        <fullName evidence="1">Pyridoxal phosphatase</fullName>
        <ecNumber evidence="1">3.1.3.74</ecNumber>
    </submittedName>
</protein>
<keyword evidence="2" id="KW-1185">Reference proteome</keyword>
<dbReference type="Pfam" id="PF08282">
    <property type="entry name" value="Hydrolase_3"/>
    <property type="match status" value="1"/>
</dbReference>
<gene>
    <name evidence="1" type="ORF">O7M46_03770</name>
</gene>
<dbReference type="EMBL" id="JAQAHH010000004">
    <property type="protein sequence ID" value="MDP9500066.1"/>
    <property type="molecule type" value="Genomic_DNA"/>
</dbReference>
<dbReference type="NCBIfam" id="NF007821">
    <property type="entry name" value="PRK10530.1"/>
    <property type="match status" value="1"/>
</dbReference>
<reference evidence="1 2" key="1">
    <citation type="submission" date="2022-12" db="EMBL/GenBank/DDBJ databases">
        <title>Genome sequence of Pasteurellaceae Bisgaard Taxon 45.</title>
        <authorList>
            <person name="Foggin C."/>
            <person name="Rosen L.E."/>
            <person name="Henton M."/>
            <person name="Buys A."/>
            <person name="Floyd T."/>
            <person name="Turner A.D."/>
            <person name="Tarbin J."/>
            <person name="Lloyd A.S."/>
            <person name="Chaitezvi C."/>
            <person name="Ellis R.J."/>
            <person name="Roberts H.C."/>
            <person name="Dastjerdi A."/>
            <person name="Nunez A."/>
            <person name="Van Vliet A.H."/>
            <person name="Steinbach F."/>
        </authorList>
    </citation>
    <scope>NUCLEOTIDE SEQUENCE [LARGE SCALE GENOMIC DNA]</scope>
    <source>
        <strain evidence="1 2">VF20HR</strain>
    </source>
</reference>
<dbReference type="InterPro" id="IPR006379">
    <property type="entry name" value="HAD-SF_hydro_IIB"/>
</dbReference>
<keyword evidence="1" id="KW-0378">Hydrolase</keyword>
<evidence type="ECO:0000313" key="2">
    <source>
        <dbReference type="Proteomes" id="UP001224083"/>
    </source>
</evidence>
<dbReference type="PROSITE" id="PS01228">
    <property type="entry name" value="COF_1"/>
    <property type="match status" value="1"/>
</dbReference>
<dbReference type="CDD" id="cd07516">
    <property type="entry name" value="HAD_Pase"/>
    <property type="match status" value="1"/>
</dbReference>
<organism evidence="1 2">
    <name type="scientific">Bisgaard Taxon 45</name>
    <dbReference type="NCBI Taxonomy" id="304289"/>
    <lineage>
        <taxon>Bacteria</taxon>
        <taxon>Pseudomonadati</taxon>
        <taxon>Pseudomonadota</taxon>
        <taxon>Gammaproteobacteria</taxon>
        <taxon>Pasteurellales</taxon>
        <taxon>Pasteurellaceae</taxon>
    </lineage>
</organism>
<dbReference type="SUPFAM" id="SSF56784">
    <property type="entry name" value="HAD-like"/>
    <property type="match status" value="1"/>
</dbReference>